<evidence type="ECO:0000313" key="2">
    <source>
        <dbReference type="Proteomes" id="UP000183185"/>
    </source>
</evidence>
<evidence type="ECO:0000313" key="1">
    <source>
        <dbReference type="EMBL" id="OJE42496.1"/>
    </source>
</evidence>
<dbReference type="EMBL" id="MACH01000103">
    <property type="protein sequence ID" value="OJE42496.1"/>
    <property type="molecule type" value="Genomic_DNA"/>
</dbReference>
<organism evidence="1 2">
    <name type="scientific">Bacillus proteolyticus</name>
    <dbReference type="NCBI Taxonomy" id="2026192"/>
    <lineage>
        <taxon>Bacteria</taxon>
        <taxon>Bacillati</taxon>
        <taxon>Bacillota</taxon>
        <taxon>Bacilli</taxon>
        <taxon>Bacillales</taxon>
        <taxon>Bacillaceae</taxon>
        <taxon>Bacillus</taxon>
        <taxon>Bacillus cereus group</taxon>
    </lineage>
</organism>
<gene>
    <name evidence="1" type="ORF">BAQ49_11865</name>
</gene>
<protein>
    <submittedName>
        <fullName evidence="1">Uncharacterized protein</fullName>
    </submittedName>
</protein>
<name>A0AA44KU51_9BACI</name>
<proteinExistence type="predicted"/>
<sequence length="82" mass="9524">MNNLEQEITQINQQWKGTSSTKIPMLSKTISMHNFYTNQQVQEMLDNLQLPLALNEETTNFVGFVPEKYGYLKKSVVALKMR</sequence>
<dbReference type="AlphaFoldDB" id="A0AA44KU51"/>
<reference evidence="1 2" key="1">
    <citation type="submission" date="2016-06" db="EMBL/GenBank/DDBJ databases">
        <title>First insights into the genetic diversity and population structure of in the Bacillus cereus group bacteria from diverse marine environments.</title>
        <authorList>
            <person name="Liu Y."/>
            <person name="Lai Q."/>
            <person name="Shao Z."/>
        </authorList>
    </citation>
    <scope>NUCLEOTIDE SEQUENCE [LARGE SCALE GENOMIC DNA]</scope>
    <source>
        <strain evidence="1 2">TD42</strain>
    </source>
</reference>
<comment type="caution">
    <text evidence="1">The sequence shown here is derived from an EMBL/GenBank/DDBJ whole genome shotgun (WGS) entry which is preliminary data.</text>
</comment>
<accession>A0AA44KU51</accession>
<dbReference type="Proteomes" id="UP000183185">
    <property type="component" value="Unassembled WGS sequence"/>
</dbReference>